<dbReference type="PRINTS" id="PR01727">
    <property type="entry name" value="DNABINDINGHU"/>
</dbReference>
<dbReference type="Pfam" id="PF00216">
    <property type="entry name" value="Bac_DNA_binding"/>
    <property type="match status" value="1"/>
</dbReference>
<keyword evidence="3 5" id="KW-0238">DNA-binding</keyword>
<organism evidence="5">
    <name type="scientific">uncultured Desulfobacterium sp</name>
    <dbReference type="NCBI Taxonomy" id="201089"/>
    <lineage>
        <taxon>Bacteria</taxon>
        <taxon>Pseudomonadati</taxon>
        <taxon>Thermodesulfobacteriota</taxon>
        <taxon>Desulfobacteria</taxon>
        <taxon>Desulfobacterales</taxon>
        <taxon>Desulfobacteriaceae</taxon>
        <taxon>Desulfobacterium</taxon>
        <taxon>environmental samples</taxon>
    </lineage>
</organism>
<protein>
    <submittedName>
        <fullName evidence="5">DNA-binding protein HU-alpha</fullName>
    </submittedName>
</protein>
<evidence type="ECO:0000256" key="3">
    <source>
        <dbReference type="ARBA" id="ARBA00023125"/>
    </source>
</evidence>
<dbReference type="CDD" id="cd13831">
    <property type="entry name" value="HU"/>
    <property type="match status" value="1"/>
</dbReference>
<evidence type="ECO:0000256" key="1">
    <source>
        <dbReference type="ARBA" id="ARBA00010529"/>
    </source>
</evidence>
<evidence type="ECO:0000256" key="4">
    <source>
        <dbReference type="RuleBase" id="RU003939"/>
    </source>
</evidence>
<dbReference type="Gene3D" id="4.10.520.10">
    <property type="entry name" value="IHF-like DNA-binding proteins"/>
    <property type="match status" value="1"/>
</dbReference>
<dbReference type="GO" id="GO:0003677">
    <property type="term" value="F:DNA binding"/>
    <property type="evidence" value="ECO:0007669"/>
    <property type="project" value="UniProtKB-KW"/>
</dbReference>
<dbReference type="PANTHER" id="PTHR33175">
    <property type="entry name" value="DNA-BINDING PROTEIN HU"/>
    <property type="match status" value="1"/>
</dbReference>
<dbReference type="GO" id="GO:0005829">
    <property type="term" value="C:cytosol"/>
    <property type="evidence" value="ECO:0007669"/>
    <property type="project" value="TreeGrafter"/>
</dbReference>
<dbReference type="PROSITE" id="PS00045">
    <property type="entry name" value="HISTONE_LIKE"/>
    <property type="match status" value="1"/>
</dbReference>
<dbReference type="SMART" id="SM00411">
    <property type="entry name" value="BHL"/>
    <property type="match status" value="1"/>
</dbReference>
<name>E1YBR8_9BACT</name>
<evidence type="ECO:0000256" key="2">
    <source>
        <dbReference type="ARBA" id="ARBA00023067"/>
    </source>
</evidence>
<dbReference type="InterPro" id="IPR000119">
    <property type="entry name" value="Hist_DNA-bd"/>
</dbReference>
<dbReference type="InterPro" id="IPR020816">
    <property type="entry name" value="Histone-like_DNA-bd_CS"/>
</dbReference>
<comment type="similarity">
    <text evidence="1 4">Belongs to the bacterial histone-like protein family.</text>
</comment>
<gene>
    <name evidence="5" type="ORF">N47_G33360</name>
</gene>
<proteinExistence type="inferred from homology"/>
<keyword evidence="2" id="KW-0226">DNA condensation</keyword>
<accession>E1YBR8</accession>
<reference evidence="5" key="1">
    <citation type="journal article" date="2011" name="Environ. Microbiol.">
        <title>Genomic insights into the metabolic potential of the polycyclic aromatic hydrocarbon degrading sulfate-reducing Deltaproteobacterium N47.</title>
        <authorList>
            <person name="Bergmann F."/>
            <person name="Selesi D."/>
            <person name="Weinmaier T."/>
            <person name="Tischler P."/>
            <person name="Rattei T."/>
            <person name="Meckenstock R.U."/>
        </authorList>
    </citation>
    <scope>NUCLEOTIDE SEQUENCE</scope>
</reference>
<dbReference type="SUPFAM" id="SSF47729">
    <property type="entry name" value="IHF-like DNA-binding proteins"/>
    <property type="match status" value="1"/>
</dbReference>
<dbReference type="PANTHER" id="PTHR33175:SF3">
    <property type="entry name" value="DNA-BINDING PROTEIN HU-BETA"/>
    <property type="match status" value="1"/>
</dbReference>
<dbReference type="AlphaFoldDB" id="E1YBR8"/>
<dbReference type="EMBL" id="FR695868">
    <property type="protein sequence ID" value="CBX28012.1"/>
    <property type="molecule type" value="Genomic_DNA"/>
</dbReference>
<dbReference type="GO" id="GO:0030527">
    <property type="term" value="F:structural constituent of chromatin"/>
    <property type="evidence" value="ECO:0007669"/>
    <property type="project" value="InterPro"/>
</dbReference>
<dbReference type="InterPro" id="IPR010992">
    <property type="entry name" value="IHF-like_DNA-bd_dom_sf"/>
</dbReference>
<evidence type="ECO:0000313" key="5">
    <source>
        <dbReference type="EMBL" id="CBX28012.1"/>
    </source>
</evidence>
<sequence length="88" mass="9516">MTKAELVDKAAEDAGISKTAAAATLNSIMDSIAKTLKKKDGKVTLVGFGTFTKVRRKARKGRNPQTGEPIKIKACTVVKFRPGKKLRE</sequence>
<dbReference type="GO" id="GO:0030261">
    <property type="term" value="P:chromosome condensation"/>
    <property type="evidence" value="ECO:0007669"/>
    <property type="project" value="UniProtKB-KW"/>
</dbReference>